<dbReference type="InterPro" id="IPR008146">
    <property type="entry name" value="Gln_synth_cat_dom"/>
</dbReference>
<sequence>MKQIDHNDINHINQWLDANNITEIECLVPDMSGTARGKIIPRHKYNPAEGIRMAEAVFTQTVTGDYPEEEFASITDSDMRLIPDPSSLRLVPWAKDPSAAIIHDAYGFDGKPIEIAPRNVLKRVLQAYDDLGLQPIIAPELEFYLVQIQPDEDLPLAPPVGRTQRTEAGRQSFSIDAMNDYDEVFDIMYDWCETQGIALDTLIHEMGPAQMEINLDHGDPLDLADQVFLFKRIAREVAIRHNMYATFMAKPMQGQPGSAMHLHQSIIDKQTGLNIFADAKTGDSTDIFFSHIAGLQTYLPACMAFLAPYVNSYRRLSRFSSAPINLEWGFDNRTCGLRVPESNAAGRRIENRLPGVDVNPYLAFAASLGAGLIGMQQGLKPSTPLTGSAYDKAANLPHHLDDAVAELMACKPVAELFGEHFVRCYSAIKETEFEEFFEVISPWERRFLLLNV</sequence>
<evidence type="ECO:0000256" key="2">
    <source>
        <dbReference type="ARBA" id="ARBA00022598"/>
    </source>
</evidence>
<dbReference type="Gene3D" id="3.10.20.70">
    <property type="entry name" value="Glutamine synthetase, N-terminal domain"/>
    <property type="match status" value="1"/>
</dbReference>
<feature type="domain" description="GS catalytic" evidence="9">
    <location>
        <begin position="117"/>
        <end position="452"/>
    </location>
</feature>
<gene>
    <name evidence="10" type="ORF">LVJ82_03740</name>
</gene>
<keyword evidence="3" id="KW-0547">Nucleotide-binding</keyword>
<dbReference type="PANTHER" id="PTHR43785">
    <property type="entry name" value="GAMMA-GLUTAMYLPUTRESCINE SYNTHETASE"/>
    <property type="match status" value="1"/>
</dbReference>
<evidence type="ECO:0000313" key="10">
    <source>
        <dbReference type="EMBL" id="UOO90109.1"/>
    </source>
</evidence>
<proteinExistence type="inferred from homology"/>
<evidence type="ECO:0000259" key="9">
    <source>
        <dbReference type="PROSITE" id="PS51987"/>
    </source>
</evidence>
<evidence type="ECO:0000259" key="8">
    <source>
        <dbReference type="PROSITE" id="PS51986"/>
    </source>
</evidence>
<evidence type="ECO:0000256" key="3">
    <source>
        <dbReference type="ARBA" id="ARBA00022741"/>
    </source>
</evidence>
<dbReference type="SUPFAM" id="SSF55931">
    <property type="entry name" value="Glutamine synthetase/guanido kinase"/>
    <property type="match status" value="1"/>
</dbReference>
<dbReference type="RefSeq" id="WP_244796800.1">
    <property type="nucleotide sequence ID" value="NZ_CP091511.1"/>
</dbReference>
<dbReference type="InterPro" id="IPR036651">
    <property type="entry name" value="Gln_synt_N_sf"/>
</dbReference>
<comment type="cofactor">
    <cofactor evidence="1">
        <name>Mg(2+)</name>
        <dbReference type="ChEBI" id="CHEBI:18420"/>
    </cofactor>
</comment>
<name>A0ABY4E484_9NEIS</name>
<dbReference type="PANTHER" id="PTHR43785:SF3">
    <property type="entry name" value="GS CATALYTIC DOMAIN-CONTAINING PROTEIN"/>
    <property type="match status" value="1"/>
</dbReference>
<dbReference type="InterPro" id="IPR027303">
    <property type="entry name" value="Gln_synth_gly_rich_site"/>
</dbReference>
<dbReference type="SMART" id="SM01230">
    <property type="entry name" value="Gln-synt_C"/>
    <property type="match status" value="1"/>
</dbReference>
<evidence type="ECO:0000256" key="7">
    <source>
        <dbReference type="RuleBase" id="RU000384"/>
    </source>
</evidence>
<keyword evidence="11" id="KW-1185">Reference proteome</keyword>
<dbReference type="PROSITE" id="PS51987">
    <property type="entry name" value="GS_CATALYTIC"/>
    <property type="match status" value="1"/>
</dbReference>
<comment type="similarity">
    <text evidence="6 7">Belongs to the glutamine synthetase family.</text>
</comment>
<dbReference type="InterPro" id="IPR008147">
    <property type="entry name" value="Gln_synt_N"/>
</dbReference>
<keyword evidence="5" id="KW-0460">Magnesium</keyword>
<dbReference type="PROSITE" id="PS51986">
    <property type="entry name" value="GS_BETA_GRASP"/>
    <property type="match status" value="1"/>
</dbReference>
<organism evidence="10 11">
    <name type="scientific">Vitreoscilla massiliensis</name>
    <dbReference type="NCBI Taxonomy" id="1689272"/>
    <lineage>
        <taxon>Bacteria</taxon>
        <taxon>Pseudomonadati</taxon>
        <taxon>Pseudomonadota</taxon>
        <taxon>Betaproteobacteria</taxon>
        <taxon>Neisseriales</taxon>
        <taxon>Neisseriaceae</taxon>
        <taxon>Vitreoscilla</taxon>
    </lineage>
</organism>
<reference evidence="10 11" key="1">
    <citation type="journal article" date="2022" name="Res Sq">
        <title>Evolution of multicellular longitudinally dividing oral cavity symbionts (Neisseriaceae).</title>
        <authorList>
            <person name="Nyongesa S."/>
            <person name="Weber P."/>
            <person name="Bernet E."/>
            <person name="Pullido F."/>
            <person name="Nieckarz M."/>
            <person name="Delaby M."/>
            <person name="Nieves C."/>
            <person name="Viehboeck T."/>
            <person name="Krause N."/>
            <person name="Rivera-Millot A."/>
            <person name="Nakamura A."/>
            <person name="Vischer N."/>
            <person name="VanNieuwenhze M."/>
            <person name="Brun Y."/>
            <person name="Cava F."/>
            <person name="Bulgheresi S."/>
            <person name="Veyrier F."/>
        </authorList>
    </citation>
    <scope>NUCLEOTIDE SEQUENCE [LARGE SCALE GENOMIC DNA]</scope>
    <source>
        <strain evidence="10 11">SN4</strain>
    </source>
</reference>
<dbReference type="Pfam" id="PF00120">
    <property type="entry name" value="Gln-synt_C"/>
    <property type="match status" value="1"/>
</dbReference>
<dbReference type="Gene3D" id="3.30.590.10">
    <property type="entry name" value="Glutamine synthetase/guanido kinase, catalytic domain"/>
    <property type="match status" value="1"/>
</dbReference>
<evidence type="ECO:0000256" key="4">
    <source>
        <dbReference type="ARBA" id="ARBA00022840"/>
    </source>
</evidence>
<dbReference type="Proteomes" id="UP000832011">
    <property type="component" value="Chromosome"/>
</dbReference>
<dbReference type="EMBL" id="CP091511">
    <property type="protein sequence ID" value="UOO90109.1"/>
    <property type="molecule type" value="Genomic_DNA"/>
</dbReference>
<dbReference type="SUPFAM" id="SSF54368">
    <property type="entry name" value="Glutamine synthetase, N-terminal domain"/>
    <property type="match status" value="1"/>
</dbReference>
<feature type="domain" description="GS beta-grasp" evidence="8">
    <location>
        <begin position="19"/>
        <end position="110"/>
    </location>
</feature>
<evidence type="ECO:0000256" key="6">
    <source>
        <dbReference type="PROSITE-ProRule" id="PRU01330"/>
    </source>
</evidence>
<keyword evidence="2" id="KW-0436">Ligase</keyword>
<accession>A0ABY4E484</accession>
<protein>
    <submittedName>
        <fullName evidence="10">Glutamine synthetase family protein</fullName>
    </submittedName>
</protein>
<dbReference type="InterPro" id="IPR014746">
    <property type="entry name" value="Gln_synth/guanido_kin_cat_dom"/>
</dbReference>
<evidence type="ECO:0000256" key="1">
    <source>
        <dbReference type="ARBA" id="ARBA00001946"/>
    </source>
</evidence>
<evidence type="ECO:0000313" key="11">
    <source>
        <dbReference type="Proteomes" id="UP000832011"/>
    </source>
</evidence>
<keyword evidence="4" id="KW-0067">ATP-binding</keyword>
<evidence type="ECO:0000256" key="5">
    <source>
        <dbReference type="ARBA" id="ARBA00022842"/>
    </source>
</evidence>
<dbReference type="PROSITE" id="PS00181">
    <property type="entry name" value="GLNA_ATP"/>
    <property type="match status" value="1"/>
</dbReference>